<dbReference type="PANTHER" id="PTHR28250">
    <property type="entry name" value="CYTOCHROME B PRE-MRNA-PROCESSING PROTEIN 6"/>
    <property type="match status" value="1"/>
</dbReference>
<evidence type="ECO:0000256" key="1">
    <source>
        <dbReference type="SAM" id="Coils"/>
    </source>
</evidence>
<feature type="coiled-coil region" evidence="1">
    <location>
        <begin position="50"/>
        <end position="77"/>
    </location>
</feature>
<dbReference type="InterPro" id="IPR037653">
    <property type="entry name" value="Cbp6"/>
</dbReference>
<accession>A0A8H7QB97</accession>
<organism evidence="2 3">
    <name type="scientific">Umbelopsis vinacea</name>
    <dbReference type="NCBI Taxonomy" id="44442"/>
    <lineage>
        <taxon>Eukaryota</taxon>
        <taxon>Fungi</taxon>
        <taxon>Fungi incertae sedis</taxon>
        <taxon>Mucoromycota</taxon>
        <taxon>Mucoromycotina</taxon>
        <taxon>Umbelopsidomycetes</taxon>
        <taxon>Umbelopsidales</taxon>
        <taxon>Umbelopsidaceae</taxon>
        <taxon>Umbelopsis</taxon>
    </lineage>
</organism>
<gene>
    <name evidence="2" type="ORF">INT44_004469</name>
</gene>
<reference evidence="2" key="1">
    <citation type="submission" date="2020-12" db="EMBL/GenBank/DDBJ databases">
        <title>Metabolic potential, ecology and presence of endohyphal bacteria is reflected in genomic diversity of Mucoromycotina.</title>
        <authorList>
            <person name="Muszewska A."/>
            <person name="Okrasinska A."/>
            <person name="Steczkiewicz K."/>
            <person name="Drgas O."/>
            <person name="Orlowska M."/>
            <person name="Perlinska-Lenart U."/>
            <person name="Aleksandrzak-Piekarczyk T."/>
            <person name="Szatraj K."/>
            <person name="Zielenkiewicz U."/>
            <person name="Pilsyk S."/>
            <person name="Malc E."/>
            <person name="Mieczkowski P."/>
            <person name="Kruszewska J.S."/>
            <person name="Biernat P."/>
            <person name="Pawlowska J."/>
        </authorList>
    </citation>
    <scope>NUCLEOTIDE SEQUENCE</scope>
    <source>
        <strain evidence="2">WA0000051536</strain>
    </source>
</reference>
<dbReference type="OrthoDB" id="2107880at2759"/>
<dbReference type="EMBL" id="JAEPRA010000001">
    <property type="protein sequence ID" value="KAG2189327.1"/>
    <property type="molecule type" value="Genomic_DNA"/>
</dbReference>
<dbReference type="GO" id="GO:0043022">
    <property type="term" value="F:ribosome binding"/>
    <property type="evidence" value="ECO:0007669"/>
    <property type="project" value="InterPro"/>
</dbReference>
<keyword evidence="3" id="KW-1185">Reference proteome</keyword>
<dbReference type="AlphaFoldDB" id="A0A8H7QB97"/>
<keyword evidence="1" id="KW-0175">Coiled coil</keyword>
<proteinExistence type="predicted"/>
<dbReference type="PANTHER" id="PTHR28250:SF1">
    <property type="entry name" value="CYTOCHROME B PRE-MRNA-PROCESSING PROTEIN 6"/>
    <property type="match status" value="1"/>
</dbReference>
<evidence type="ECO:0000313" key="3">
    <source>
        <dbReference type="Proteomes" id="UP000612746"/>
    </source>
</evidence>
<evidence type="ECO:0000313" key="2">
    <source>
        <dbReference type="EMBL" id="KAG2189327.1"/>
    </source>
</evidence>
<sequence length="127" mass="14404">MSGAARNEVQSLYRSYLRLIADWPADLVRPNRDMKKVLTARVQEMFRQTDNSAQVDVAEARRQLEALERLLANDFKEKVKTYTYPLSDKIVSPASNPNYYSRLVASLEAQKTASKGGPFARFFGGKN</sequence>
<dbReference type="GO" id="GO:0034551">
    <property type="term" value="P:mitochondrial respiratory chain complex III assembly"/>
    <property type="evidence" value="ECO:0007669"/>
    <property type="project" value="TreeGrafter"/>
</dbReference>
<dbReference type="Proteomes" id="UP000612746">
    <property type="component" value="Unassembled WGS sequence"/>
</dbReference>
<dbReference type="Pfam" id="PF20180">
    <property type="entry name" value="UQCC2_CBP6"/>
    <property type="match status" value="1"/>
</dbReference>
<protein>
    <submittedName>
        <fullName evidence="2">Uncharacterized protein</fullName>
    </submittedName>
</protein>
<name>A0A8H7QB97_9FUNG</name>
<dbReference type="GO" id="GO:0061671">
    <property type="term" value="C:Cbp3p-Cbp6 complex"/>
    <property type="evidence" value="ECO:0007669"/>
    <property type="project" value="InterPro"/>
</dbReference>
<comment type="caution">
    <text evidence="2">The sequence shown here is derived from an EMBL/GenBank/DDBJ whole genome shotgun (WGS) entry which is preliminary data.</text>
</comment>